<dbReference type="STRING" id="118168.MC7420_3661"/>
<evidence type="ECO:0000313" key="1">
    <source>
        <dbReference type="EMBL" id="EDX73487.1"/>
    </source>
</evidence>
<protein>
    <submittedName>
        <fullName evidence="1">Uncharacterized protein</fullName>
    </submittedName>
</protein>
<sequence>MNSVRLTHGIASTIEAAMNCGQDFLLVALPDAIASIYEVLIDNSDALFPSDGIRPLQMTNDK</sequence>
<name>B4VWZ3_9CYAN</name>
<keyword evidence="2" id="KW-1185">Reference proteome</keyword>
<organism evidence="1 2">
    <name type="scientific">Coleofasciculus chthonoplastes PCC 7420</name>
    <dbReference type="NCBI Taxonomy" id="118168"/>
    <lineage>
        <taxon>Bacteria</taxon>
        <taxon>Bacillati</taxon>
        <taxon>Cyanobacteriota</taxon>
        <taxon>Cyanophyceae</taxon>
        <taxon>Coleofasciculales</taxon>
        <taxon>Coleofasciculaceae</taxon>
        <taxon>Coleofasciculus</taxon>
    </lineage>
</organism>
<reference evidence="1 2" key="1">
    <citation type="submission" date="2008-07" db="EMBL/GenBank/DDBJ databases">
        <authorList>
            <person name="Tandeau de Marsac N."/>
            <person name="Ferriera S."/>
            <person name="Johnson J."/>
            <person name="Kravitz S."/>
            <person name="Beeson K."/>
            <person name="Sutton G."/>
            <person name="Rogers Y.-H."/>
            <person name="Friedman R."/>
            <person name="Frazier M."/>
            <person name="Venter J.C."/>
        </authorList>
    </citation>
    <scope>NUCLEOTIDE SEQUENCE [LARGE SCALE GENOMIC DNA]</scope>
    <source>
        <strain evidence="1 2">PCC 7420</strain>
    </source>
</reference>
<dbReference type="AlphaFoldDB" id="B4VWZ3"/>
<evidence type="ECO:0000313" key="2">
    <source>
        <dbReference type="Proteomes" id="UP000003835"/>
    </source>
</evidence>
<proteinExistence type="predicted"/>
<dbReference type="HOGENOM" id="CLU_2896329_0_0_3"/>
<accession>B4VWZ3</accession>
<dbReference type="Proteomes" id="UP000003835">
    <property type="component" value="Unassembled WGS sequence"/>
</dbReference>
<dbReference type="EMBL" id="DS989857">
    <property type="protein sequence ID" value="EDX73487.1"/>
    <property type="molecule type" value="Genomic_DNA"/>
</dbReference>
<gene>
    <name evidence="1" type="ORF">MC7420_3661</name>
</gene>